<proteinExistence type="predicted"/>
<gene>
    <name evidence="1" type="ORF">GCM10008919_16130</name>
</gene>
<evidence type="ECO:0000313" key="1">
    <source>
        <dbReference type="EMBL" id="GAA0213686.1"/>
    </source>
</evidence>
<keyword evidence="2" id="KW-1185">Reference proteome</keyword>
<organism evidence="1 2">
    <name type="scientific">Selenomonas dianae</name>
    <dbReference type="NCBI Taxonomy" id="135079"/>
    <lineage>
        <taxon>Bacteria</taxon>
        <taxon>Bacillati</taxon>
        <taxon>Bacillota</taxon>
        <taxon>Negativicutes</taxon>
        <taxon>Selenomonadales</taxon>
        <taxon>Selenomonadaceae</taxon>
        <taxon>Selenomonas</taxon>
    </lineage>
</organism>
<dbReference type="EMBL" id="BAAACR010000012">
    <property type="protein sequence ID" value="GAA0213686.1"/>
    <property type="molecule type" value="Genomic_DNA"/>
</dbReference>
<comment type="caution">
    <text evidence="1">The sequence shown here is derived from an EMBL/GenBank/DDBJ whole genome shotgun (WGS) entry which is preliminary data.</text>
</comment>
<accession>A0ABN0T6E2</accession>
<evidence type="ECO:0000313" key="2">
    <source>
        <dbReference type="Proteomes" id="UP001500399"/>
    </source>
</evidence>
<name>A0ABN0T6E2_9FIRM</name>
<dbReference type="Proteomes" id="UP001500399">
    <property type="component" value="Unassembled WGS sequence"/>
</dbReference>
<sequence>MPVTLNDSFCIEILSIKQKIFLQYNIPVKNCFRLQEYAKTFGMVGSFEMIYVYFAHYGSNTRMLMKLCILVWRIIKKNHA</sequence>
<protein>
    <submittedName>
        <fullName evidence="1">Uncharacterized protein</fullName>
    </submittedName>
</protein>
<reference evidence="1 2" key="1">
    <citation type="journal article" date="2019" name="Int. J. Syst. Evol. Microbiol.">
        <title>The Global Catalogue of Microorganisms (GCM) 10K type strain sequencing project: providing services to taxonomists for standard genome sequencing and annotation.</title>
        <authorList>
            <consortium name="The Broad Institute Genomics Platform"/>
            <consortium name="The Broad Institute Genome Sequencing Center for Infectious Disease"/>
            <person name="Wu L."/>
            <person name="Ma J."/>
        </authorList>
    </citation>
    <scope>NUCLEOTIDE SEQUENCE [LARGE SCALE GENOMIC DNA]</scope>
    <source>
        <strain evidence="1 2">JCM 8542</strain>
    </source>
</reference>